<keyword evidence="1" id="KW-0472">Membrane</keyword>
<feature type="transmembrane region" description="Helical" evidence="1">
    <location>
        <begin position="18"/>
        <end position="36"/>
    </location>
</feature>
<name>A0A915DE67_9BILA</name>
<evidence type="ECO:0000256" key="1">
    <source>
        <dbReference type="SAM" id="Phobius"/>
    </source>
</evidence>
<keyword evidence="1" id="KW-1133">Transmembrane helix</keyword>
<protein>
    <submittedName>
        <fullName evidence="3">Ubiquitinyl hydrolase 1</fullName>
    </submittedName>
</protein>
<dbReference type="WBParaSite" id="jg18932.1">
    <property type="protein sequence ID" value="jg18932.1"/>
    <property type="gene ID" value="jg18932"/>
</dbReference>
<proteinExistence type="predicted"/>
<accession>A0A915DE67</accession>
<sequence>MGCDATYEVVPLLFGQLWIIYARLAHTYAPMVFVLMNRKLESSYRFVLEKLKKLREKISPLSIAVDFEKAEWNAFEEAIEIIRDHSEQSEYAEELCLFLDYFEDTYVGRIKKRTERKKPRYAIEKWSVHQLVKKNEPRTNNGIESFNGQLLRTMACSHPTVWKLLTAVLDELVLADQRVSSYWSGGSTPRRNNAYLQLSERLRKTVQRYSTQPKIEYLKSIAHNLGGFLVEKKIEKLQPEIWRRKSHGIPAKGSSDVAKYGSTLHIIAATKLFDVNILTFNEDIGWTLYTPDVETGPSPELLQDAEKPTFALSYNGSHFDVILEI</sequence>
<reference evidence="3" key="1">
    <citation type="submission" date="2022-11" db="UniProtKB">
        <authorList>
            <consortium name="WormBaseParasite"/>
        </authorList>
    </citation>
    <scope>IDENTIFICATION</scope>
</reference>
<evidence type="ECO:0000313" key="3">
    <source>
        <dbReference type="WBParaSite" id="jg18932.1"/>
    </source>
</evidence>
<keyword evidence="2" id="KW-1185">Reference proteome</keyword>
<organism evidence="2 3">
    <name type="scientific">Ditylenchus dipsaci</name>
    <dbReference type="NCBI Taxonomy" id="166011"/>
    <lineage>
        <taxon>Eukaryota</taxon>
        <taxon>Metazoa</taxon>
        <taxon>Ecdysozoa</taxon>
        <taxon>Nematoda</taxon>
        <taxon>Chromadorea</taxon>
        <taxon>Rhabditida</taxon>
        <taxon>Tylenchina</taxon>
        <taxon>Tylenchomorpha</taxon>
        <taxon>Sphaerularioidea</taxon>
        <taxon>Anguinidae</taxon>
        <taxon>Anguininae</taxon>
        <taxon>Ditylenchus</taxon>
    </lineage>
</organism>
<dbReference type="AlphaFoldDB" id="A0A915DE67"/>
<keyword evidence="1" id="KW-0812">Transmembrane</keyword>
<evidence type="ECO:0000313" key="2">
    <source>
        <dbReference type="Proteomes" id="UP000887574"/>
    </source>
</evidence>
<dbReference type="Proteomes" id="UP000887574">
    <property type="component" value="Unplaced"/>
</dbReference>